<keyword evidence="6" id="KW-1185">Reference proteome</keyword>
<keyword evidence="2" id="KW-0238">DNA-binding</keyword>
<reference evidence="5 6" key="1">
    <citation type="submission" date="2019-05" db="EMBL/GenBank/DDBJ databases">
        <title>Complete genome sequence of Izhakiella calystegiae KSNA2, an endophyte isolated from beach morning glory (Calystegia soldanella).</title>
        <authorList>
            <person name="Jiang L."/>
            <person name="Jeong J.C."/>
            <person name="Kim C.Y."/>
            <person name="Kim D.H."/>
            <person name="Kim S.W."/>
            <person name="Lee j."/>
        </authorList>
    </citation>
    <scope>NUCLEOTIDE SEQUENCE [LARGE SCALE GENOMIC DNA]</scope>
    <source>
        <strain evidence="5 6">KSNA2</strain>
    </source>
</reference>
<dbReference type="PANTHER" id="PTHR44688:SF16">
    <property type="entry name" value="DNA-BINDING TRANSCRIPTIONAL ACTIVATOR DEVR_DOSR"/>
    <property type="match status" value="1"/>
</dbReference>
<dbReference type="Gene3D" id="1.10.10.10">
    <property type="entry name" value="Winged helix-like DNA-binding domain superfamily/Winged helix DNA-binding domain"/>
    <property type="match status" value="1"/>
</dbReference>
<dbReference type="InterPro" id="IPR000792">
    <property type="entry name" value="Tscrpt_reg_LuxR_C"/>
</dbReference>
<dbReference type="GO" id="GO:0006355">
    <property type="term" value="P:regulation of DNA-templated transcription"/>
    <property type="evidence" value="ECO:0007669"/>
    <property type="project" value="InterPro"/>
</dbReference>
<accession>A0A4P8YKW8</accession>
<dbReference type="CDD" id="cd06170">
    <property type="entry name" value="LuxR_C_like"/>
    <property type="match status" value="1"/>
</dbReference>
<dbReference type="Pfam" id="PF00196">
    <property type="entry name" value="GerE"/>
    <property type="match status" value="1"/>
</dbReference>
<dbReference type="SMART" id="SM00421">
    <property type="entry name" value="HTH_LUXR"/>
    <property type="match status" value="1"/>
</dbReference>
<dbReference type="InterPro" id="IPR036388">
    <property type="entry name" value="WH-like_DNA-bd_sf"/>
</dbReference>
<dbReference type="InterPro" id="IPR016032">
    <property type="entry name" value="Sig_transdc_resp-reg_C-effctor"/>
</dbReference>
<dbReference type="OrthoDB" id="6575716at2"/>
<dbReference type="PROSITE" id="PS50043">
    <property type="entry name" value="HTH_LUXR_2"/>
    <property type="match status" value="1"/>
</dbReference>
<dbReference type="SUPFAM" id="SSF46894">
    <property type="entry name" value="C-terminal effector domain of the bipartite response regulators"/>
    <property type="match status" value="1"/>
</dbReference>
<proteinExistence type="predicted"/>
<dbReference type="PRINTS" id="PR00038">
    <property type="entry name" value="HTHLUXR"/>
</dbReference>
<feature type="domain" description="HTH luxR-type" evidence="4">
    <location>
        <begin position="109"/>
        <end position="174"/>
    </location>
</feature>
<sequence length="176" mass="20861">MMRKALYLITRDGYLSYGLRKSFSEMKTGSFHLETLQPQDYHLINSASHEYDVLYIMADEEVLRCINFHYPQLSFVLVPSTCRPEELLRMMKHSGDSQSHIERSYRYHKRHYDTLFTRREEEVLALMRRGMTPCEIAQTIKRSVKTVSHYKRLIMEKTGCKSDVHLLRLLHNQMAG</sequence>
<gene>
    <name evidence="5" type="ORF">FEM41_12720</name>
</gene>
<organism evidence="5 6">
    <name type="scientific">Jejubacter calystegiae</name>
    <dbReference type="NCBI Taxonomy" id="2579935"/>
    <lineage>
        <taxon>Bacteria</taxon>
        <taxon>Pseudomonadati</taxon>
        <taxon>Pseudomonadota</taxon>
        <taxon>Gammaproteobacteria</taxon>
        <taxon>Enterobacterales</taxon>
        <taxon>Enterobacteriaceae</taxon>
        <taxon>Jejubacter</taxon>
    </lineage>
</organism>
<dbReference type="KEGG" id="izh:FEM41_12720"/>
<dbReference type="Proteomes" id="UP000302163">
    <property type="component" value="Chromosome"/>
</dbReference>
<protein>
    <submittedName>
        <fullName evidence="5">Helix-turn-helix transcriptional regulator</fullName>
    </submittedName>
</protein>
<keyword evidence="3" id="KW-0804">Transcription</keyword>
<evidence type="ECO:0000256" key="3">
    <source>
        <dbReference type="ARBA" id="ARBA00023163"/>
    </source>
</evidence>
<keyword evidence="1" id="KW-0805">Transcription regulation</keyword>
<evidence type="ECO:0000259" key="4">
    <source>
        <dbReference type="PROSITE" id="PS50043"/>
    </source>
</evidence>
<dbReference type="EMBL" id="CP040428">
    <property type="protein sequence ID" value="QCT20448.1"/>
    <property type="molecule type" value="Genomic_DNA"/>
</dbReference>
<evidence type="ECO:0000256" key="2">
    <source>
        <dbReference type="ARBA" id="ARBA00023125"/>
    </source>
</evidence>
<evidence type="ECO:0000313" key="6">
    <source>
        <dbReference type="Proteomes" id="UP000302163"/>
    </source>
</evidence>
<dbReference type="AlphaFoldDB" id="A0A4P8YKW8"/>
<dbReference type="GO" id="GO:0003677">
    <property type="term" value="F:DNA binding"/>
    <property type="evidence" value="ECO:0007669"/>
    <property type="project" value="UniProtKB-KW"/>
</dbReference>
<dbReference type="PANTHER" id="PTHR44688">
    <property type="entry name" value="DNA-BINDING TRANSCRIPTIONAL ACTIVATOR DEVR_DOSR"/>
    <property type="match status" value="1"/>
</dbReference>
<name>A0A4P8YKW8_9ENTR</name>
<evidence type="ECO:0000313" key="5">
    <source>
        <dbReference type="EMBL" id="QCT20448.1"/>
    </source>
</evidence>
<evidence type="ECO:0000256" key="1">
    <source>
        <dbReference type="ARBA" id="ARBA00023015"/>
    </source>
</evidence>